<accession>A0A7G6XAS8</accession>
<proteinExistence type="predicted"/>
<feature type="domain" description="Aminoglycoside phosphotransferase" evidence="1">
    <location>
        <begin position="74"/>
        <end position="263"/>
    </location>
</feature>
<dbReference type="Pfam" id="PF01636">
    <property type="entry name" value="APH"/>
    <property type="match status" value="1"/>
</dbReference>
<reference evidence="3" key="1">
    <citation type="submission" date="2019-09" db="EMBL/GenBank/DDBJ databases">
        <title>Antimicrobial potential of Antarctic Bacteria.</title>
        <authorList>
            <person name="Benaud N."/>
            <person name="Edwards R.J."/>
            <person name="Ferrari B.C."/>
        </authorList>
    </citation>
    <scope>NUCLEOTIDE SEQUENCE [LARGE SCALE GENOMIC DNA]</scope>
    <source>
        <strain evidence="3">SPB151</strain>
    </source>
</reference>
<sequence>MSGARGADPTGAPDVDYRATSARPAWSALPVELRRSLDESISVALGTEIATVGASVRSGFTGGFAAPAHLKDGRTVFIKAAPETLHSYGAYQREAEIVPQLPPAVRVPHILTTTEAAAGDVRWFAVVAEGIAARMPGMPWTAADFDLVTENCLTMATALSPSPLDGLKPFMDDFSEHGPSRIPEEIQTGSRPLPDGFQPWLPKHLQEIQDLVDLTPEALAGTAAIHGDLRPDNLLIDDACQCWTVDWNWLTLGAPWIDWVGLLPLAQHHGIDTITAITTNPLTVDVPADHPDSLIAALVAYVLEFVDAPPPPGCTPEIQRHRRLIGWCCLDWLALRRGW</sequence>
<organism evidence="2 3">
    <name type="scientific">Kribbella qitaiheensis</name>
    <dbReference type="NCBI Taxonomy" id="1544730"/>
    <lineage>
        <taxon>Bacteria</taxon>
        <taxon>Bacillati</taxon>
        <taxon>Actinomycetota</taxon>
        <taxon>Actinomycetes</taxon>
        <taxon>Propionibacteriales</taxon>
        <taxon>Kribbellaceae</taxon>
        <taxon>Kribbella</taxon>
    </lineage>
</organism>
<dbReference type="InterPro" id="IPR011009">
    <property type="entry name" value="Kinase-like_dom_sf"/>
</dbReference>
<evidence type="ECO:0000313" key="3">
    <source>
        <dbReference type="Proteomes" id="UP000515563"/>
    </source>
</evidence>
<dbReference type="AlphaFoldDB" id="A0A7G6XAS8"/>
<dbReference type="InterPro" id="IPR002575">
    <property type="entry name" value="Aminoglycoside_PTrfase"/>
</dbReference>
<dbReference type="Gene3D" id="3.90.1200.10">
    <property type="match status" value="1"/>
</dbReference>
<keyword evidence="3" id="KW-1185">Reference proteome</keyword>
<evidence type="ECO:0000313" key="2">
    <source>
        <dbReference type="EMBL" id="QNE23343.1"/>
    </source>
</evidence>
<keyword evidence="2" id="KW-0808">Transferase</keyword>
<reference evidence="2 3" key="2">
    <citation type="journal article" date="2020" name="Microbiol. Resour. Announc.">
        <title>Antarctic desert soil bacteria exhibit high novel natural product potential, evaluated through long-read genome sequencing and comparative genomics.</title>
        <authorList>
            <person name="Benaud N."/>
            <person name="Edwards R.J."/>
            <person name="Amos T.G."/>
            <person name="D'Agostino P.M."/>
            <person name="Gutierrez-Chavez C."/>
            <person name="Montgomery K."/>
            <person name="Nicetic I."/>
            <person name="Ferrari B.C."/>
        </authorList>
    </citation>
    <scope>NUCLEOTIDE SEQUENCE [LARGE SCALE GENOMIC DNA]</scope>
    <source>
        <strain evidence="2 3">SPB151</strain>
    </source>
</reference>
<dbReference type="GO" id="GO:0016740">
    <property type="term" value="F:transferase activity"/>
    <property type="evidence" value="ECO:0007669"/>
    <property type="project" value="UniProtKB-KW"/>
</dbReference>
<protein>
    <submittedName>
        <fullName evidence="2">Aminoglycoside phosphotransferase</fullName>
    </submittedName>
</protein>
<dbReference type="KEGG" id="kqi:F1D05_36670"/>
<name>A0A7G6XAS8_9ACTN</name>
<gene>
    <name evidence="2" type="ORF">F1D05_36670</name>
</gene>
<dbReference type="Proteomes" id="UP000515563">
    <property type="component" value="Chromosome"/>
</dbReference>
<dbReference type="EMBL" id="CP043661">
    <property type="protein sequence ID" value="QNE23343.1"/>
    <property type="molecule type" value="Genomic_DNA"/>
</dbReference>
<dbReference type="SUPFAM" id="SSF56112">
    <property type="entry name" value="Protein kinase-like (PK-like)"/>
    <property type="match status" value="1"/>
</dbReference>
<evidence type="ECO:0000259" key="1">
    <source>
        <dbReference type="Pfam" id="PF01636"/>
    </source>
</evidence>